<gene>
    <name evidence="1" type="ORF">H4R21_000820</name>
</gene>
<dbReference type="EMBL" id="JANBUN010000132">
    <property type="protein sequence ID" value="KAJ2806545.1"/>
    <property type="molecule type" value="Genomic_DNA"/>
</dbReference>
<evidence type="ECO:0000313" key="2">
    <source>
        <dbReference type="Proteomes" id="UP001140087"/>
    </source>
</evidence>
<evidence type="ECO:0000313" key="1">
    <source>
        <dbReference type="EMBL" id="KAJ2806545.1"/>
    </source>
</evidence>
<keyword evidence="2" id="KW-1185">Reference proteome</keyword>
<sequence>MDYMWSIPSTTVMRADEGPRPRPPTGLHGHLGDWAVVGFGVNICSIVCSAVVILTALYVLATNAKLRSRPSIRISTGISVCDLMYSVCQVFIFNNDYMSSLSEINLRVILWMMSGSTVTFVLLSTCMGIQLLLTVITRNGRLATVVQPWYELGSFVAGFLITHPYMYLFRSVRWIPTAQVFFLEDVISVSRRNLWLIQWMWVFASIVFLFGIAVFTHLKISPVWTKEVNLAPASPEKLDLLDSPTVQNMTATHRRYIRSVTQRVMVYPMIPVFTQSMVVVANLLPRPPFWIFVMANIMPTFQGVLNFIAFALTPALDEYRKPLVKRLLGITRRRDAEFGELADAETLQPPSTVTSLPPSTFSAYKPGSAFIP</sequence>
<proteinExistence type="predicted"/>
<comment type="caution">
    <text evidence="1">The sequence shown here is derived from an EMBL/GenBank/DDBJ whole genome shotgun (WGS) entry which is preliminary data.</text>
</comment>
<name>A0ACC1LFI1_9FUNG</name>
<reference evidence="1" key="1">
    <citation type="submission" date="2022-07" db="EMBL/GenBank/DDBJ databases">
        <title>Phylogenomic reconstructions and comparative analyses of Kickxellomycotina fungi.</title>
        <authorList>
            <person name="Reynolds N.K."/>
            <person name="Stajich J.E."/>
            <person name="Barry K."/>
            <person name="Grigoriev I.V."/>
            <person name="Crous P."/>
            <person name="Smith M.E."/>
        </authorList>
    </citation>
    <scope>NUCLEOTIDE SEQUENCE</scope>
    <source>
        <strain evidence="1">BCRC 34780</strain>
    </source>
</reference>
<protein>
    <submittedName>
        <fullName evidence="1">Uncharacterized protein</fullName>
    </submittedName>
</protein>
<dbReference type="Proteomes" id="UP001140087">
    <property type="component" value="Unassembled WGS sequence"/>
</dbReference>
<accession>A0ACC1LFI1</accession>
<organism evidence="1 2">
    <name type="scientific">Coemansia helicoidea</name>
    <dbReference type="NCBI Taxonomy" id="1286919"/>
    <lineage>
        <taxon>Eukaryota</taxon>
        <taxon>Fungi</taxon>
        <taxon>Fungi incertae sedis</taxon>
        <taxon>Zoopagomycota</taxon>
        <taxon>Kickxellomycotina</taxon>
        <taxon>Kickxellomycetes</taxon>
        <taxon>Kickxellales</taxon>
        <taxon>Kickxellaceae</taxon>
        <taxon>Coemansia</taxon>
    </lineage>
</organism>